<organism evidence="2 3">
    <name type="scientific">Pontibacter burrus</name>
    <dbReference type="NCBI Taxonomy" id="2704466"/>
    <lineage>
        <taxon>Bacteria</taxon>
        <taxon>Pseudomonadati</taxon>
        <taxon>Bacteroidota</taxon>
        <taxon>Cytophagia</taxon>
        <taxon>Cytophagales</taxon>
        <taxon>Hymenobacteraceae</taxon>
        <taxon>Pontibacter</taxon>
    </lineage>
</organism>
<keyword evidence="1" id="KW-1133">Transmembrane helix</keyword>
<gene>
    <name evidence="2" type="ORF">GXP69_00040</name>
</gene>
<comment type="caution">
    <text evidence="2">The sequence shown here is derived from an EMBL/GenBank/DDBJ whole genome shotgun (WGS) entry which is preliminary data.</text>
</comment>
<accession>A0A6B3LPY8</accession>
<sequence>MKVKPLYAFAAIVMLTLGALLFIWKSNDHLECEETIVRTTDAAGNPVVEKQHICREQFSI</sequence>
<evidence type="ECO:0000313" key="2">
    <source>
        <dbReference type="EMBL" id="NEM96068.1"/>
    </source>
</evidence>
<reference evidence="2 3" key="1">
    <citation type="submission" date="2020-02" db="EMBL/GenBank/DDBJ databases">
        <authorList>
            <person name="Kim M.K."/>
        </authorList>
    </citation>
    <scope>NUCLEOTIDE SEQUENCE [LARGE SCALE GENOMIC DNA]</scope>
    <source>
        <strain evidence="2 3">BT327</strain>
    </source>
</reference>
<dbReference type="Proteomes" id="UP000474777">
    <property type="component" value="Unassembled WGS sequence"/>
</dbReference>
<dbReference type="AlphaFoldDB" id="A0A6B3LPY8"/>
<dbReference type="EMBL" id="JAAGWD010000001">
    <property type="protein sequence ID" value="NEM96068.1"/>
    <property type="molecule type" value="Genomic_DNA"/>
</dbReference>
<evidence type="ECO:0000313" key="3">
    <source>
        <dbReference type="Proteomes" id="UP000474777"/>
    </source>
</evidence>
<proteinExistence type="predicted"/>
<protein>
    <submittedName>
        <fullName evidence="2">Uncharacterized protein</fullName>
    </submittedName>
</protein>
<name>A0A6B3LPY8_9BACT</name>
<keyword evidence="1" id="KW-0472">Membrane</keyword>
<keyword evidence="1" id="KW-0812">Transmembrane</keyword>
<evidence type="ECO:0000256" key="1">
    <source>
        <dbReference type="SAM" id="Phobius"/>
    </source>
</evidence>
<keyword evidence="3" id="KW-1185">Reference proteome</keyword>
<dbReference type="RefSeq" id="WP_163910668.1">
    <property type="nucleotide sequence ID" value="NZ_JAAGWD010000001.1"/>
</dbReference>
<feature type="transmembrane region" description="Helical" evidence="1">
    <location>
        <begin position="6"/>
        <end position="24"/>
    </location>
</feature>